<evidence type="ECO:0000313" key="3">
    <source>
        <dbReference type="EMBL" id="RHA41618.1"/>
    </source>
</evidence>
<dbReference type="GO" id="GO:0034220">
    <property type="term" value="P:monoatomic ion transmembrane transport"/>
    <property type="evidence" value="ECO:0007669"/>
    <property type="project" value="UniProtKB-KW"/>
</dbReference>
<evidence type="ECO:0000259" key="2">
    <source>
        <dbReference type="Pfam" id="PF07885"/>
    </source>
</evidence>
<dbReference type="Pfam" id="PF07885">
    <property type="entry name" value="Ion_trans_2"/>
    <property type="match status" value="1"/>
</dbReference>
<protein>
    <submittedName>
        <fullName evidence="3">Two pore domain potassium channel family protein</fullName>
    </submittedName>
</protein>
<comment type="caution">
    <text evidence="3">The sequence shown here is derived from an EMBL/GenBank/DDBJ whole genome shotgun (WGS) entry which is preliminary data.</text>
</comment>
<feature type="transmembrane region" description="Helical" evidence="1">
    <location>
        <begin position="95"/>
        <end position="115"/>
    </location>
</feature>
<feature type="transmembrane region" description="Helical" evidence="1">
    <location>
        <begin position="194"/>
        <end position="215"/>
    </location>
</feature>
<keyword evidence="4" id="KW-1185">Reference proteome</keyword>
<feature type="transmembrane region" description="Helical" evidence="1">
    <location>
        <begin position="20"/>
        <end position="36"/>
    </location>
</feature>
<dbReference type="EMBL" id="QWKP01000182">
    <property type="protein sequence ID" value="RHA41618.1"/>
    <property type="molecule type" value="Genomic_DNA"/>
</dbReference>
<dbReference type="InterPro" id="IPR013099">
    <property type="entry name" value="K_chnl_dom"/>
</dbReference>
<keyword evidence="3" id="KW-0406">Ion transport</keyword>
<feature type="transmembrane region" description="Helical" evidence="1">
    <location>
        <begin position="70"/>
        <end position="89"/>
    </location>
</feature>
<keyword evidence="1" id="KW-0472">Membrane</keyword>
<reference evidence="3 4" key="1">
    <citation type="submission" date="2018-08" db="EMBL/GenBank/DDBJ databases">
        <title>Cellulomonas rhizosphaerae sp. nov., a novel actinomycete isolated from soil.</title>
        <authorList>
            <person name="Tian Y."/>
        </authorList>
    </citation>
    <scope>NUCLEOTIDE SEQUENCE [LARGE SCALE GENOMIC DNA]</scope>
    <source>
        <strain evidence="3 4">NEAU-TCZ24</strain>
    </source>
</reference>
<keyword evidence="3" id="KW-0407">Ion channel</keyword>
<feature type="domain" description="Potassium channel" evidence="2">
    <location>
        <begin position="156"/>
        <end position="214"/>
    </location>
</feature>
<feature type="transmembrane region" description="Helical" evidence="1">
    <location>
        <begin position="42"/>
        <end position="58"/>
    </location>
</feature>
<organism evidence="3 4">
    <name type="scientific">Cellulomonas rhizosphaerae</name>
    <dbReference type="NCBI Taxonomy" id="2293719"/>
    <lineage>
        <taxon>Bacteria</taxon>
        <taxon>Bacillati</taxon>
        <taxon>Actinomycetota</taxon>
        <taxon>Actinomycetes</taxon>
        <taxon>Micrococcales</taxon>
        <taxon>Cellulomonadaceae</taxon>
        <taxon>Cellulomonas</taxon>
    </lineage>
</organism>
<dbReference type="OrthoDB" id="3288670at2"/>
<dbReference type="RefSeq" id="WP_118766974.1">
    <property type="nucleotide sequence ID" value="NZ_QWKP01000182.1"/>
</dbReference>
<accession>A0A413RM70</accession>
<feature type="transmembrane region" description="Helical" evidence="1">
    <location>
        <begin position="127"/>
        <end position="152"/>
    </location>
</feature>
<name>A0A413RM70_9CELL</name>
<evidence type="ECO:0000313" key="4">
    <source>
        <dbReference type="Proteomes" id="UP000283374"/>
    </source>
</evidence>
<proteinExistence type="predicted"/>
<dbReference type="SUPFAM" id="SSF81324">
    <property type="entry name" value="Voltage-gated potassium channels"/>
    <property type="match status" value="1"/>
</dbReference>
<keyword evidence="1" id="KW-0812">Transmembrane</keyword>
<dbReference type="Gene3D" id="1.10.287.70">
    <property type="match status" value="1"/>
</dbReference>
<dbReference type="Proteomes" id="UP000283374">
    <property type="component" value="Unassembled WGS sequence"/>
</dbReference>
<keyword evidence="1" id="KW-1133">Transmembrane helix</keyword>
<dbReference type="AlphaFoldDB" id="A0A413RM70"/>
<sequence length="234" mass="24715">MRTSEHLRGSTKLRPEPDHFGIVLLMLVVAYVLSVLSSSNLSRVIVGALYVGALVYAVRASQPGPGLRQVLRVVIVGGAVAIVGAALFLPHDDASGVIDCVLVLVLLSALICIFDRIITAQDVTGRLIAGALSAYLMVGMLFASVFGVLAWLQGSFFANGQQADAESLQYFSFVTLTTLGYGDLVTVSSAGRGLAALEALVGQVFLATLIARLVGSFRRPTPTRRQPPEDSDPT</sequence>
<keyword evidence="3" id="KW-0813">Transport</keyword>
<evidence type="ECO:0000256" key="1">
    <source>
        <dbReference type="SAM" id="Phobius"/>
    </source>
</evidence>
<gene>
    <name evidence="3" type="ORF">D1825_08340</name>
</gene>